<dbReference type="CDD" id="cd01065">
    <property type="entry name" value="NAD_bind_Shikimate_DH"/>
    <property type="match status" value="1"/>
</dbReference>
<feature type="binding site" evidence="8">
    <location>
        <begin position="18"/>
        <end position="20"/>
    </location>
    <ligand>
        <name>shikimate</name>
        <dbReference type="ChEBI" id="CHEBI:36208"/>
    </ligand>
</feature>
<gene>
    <name evidence="8" type="primary">aroE</name>
    <name evidence="11" type="ORF">ABFZ84_04120</name>
</gene>
<feature type="binding site" evidence="8">
    <location>
        <begin position="130"/>
        <end position="134"/>
    </location>
    <ligand>
        <name>NADP(+)</name>
        <dbReference type="ChEBI" id="CHEBI:58349"/>
    </ligand>
</feature>
<dbReference type="NCBIfam" id="TIGR00507">
    <property type="entry name" value="aroE"/>
    <property type="match status" value="1"/>
</dbReference>
<evidence type="ECO:0000256" key="7">
    <source>
        <dbReference type="ARBA" id="ARBA00049442"/>
    </source>
</evidence>
<dbReference type="InterPro" id="IPR022893">
    <property type="entry name" value="Shikimate_DH_fam"/>
</dbReference>
<comment type="catalytic activity">
    <reaction evidence="7 8">
        <text>shikimate + NADP(+) = 3-dehydroshikimate + NADPH + H(+)</text>
        <dbReference type="Rhea" id="RHEA:17737"/>
        <dbReference type="ChEBI" id="CHEBI:15378"/>
        <dbReference type="ChEBI" id="CHEBI:16630"/>
        <dbReference type="ChEBI" id="CHEBI:36208"/>
        <dbReference type="ChEBI" id="CHEBI:57783"/>
        <dbReference type="ChEBI" id="CHEBI:58349"/>
        <dbReference type="EC" id="1.1.1.25"/>
    </reaction>
</comment>
<feature type="active site" description="Proton acceptor" evidence="8">
    <location>
        <position position="71"/>
    </location>
</feature>
<feature type="domain" description="Quinate/shikimate 5-dehydrogenase/glutamyl-tRNA reductase" evidence="9">
    <location>
        <begin position="127"/>
        <end position="192"/>
    </location>
</feature>
<accession>A0ABV3Z1R6</accession>
<feature type="binding site" evidence="8">
    <location>
        <position position="92"/>
    </location>
    <ligand>
        <name>shikimate</name>
        <dbReference type="ChEBI" id="CHEBI:36208"/>
    </ligand>
</feature>
<dbReference type="PANTHER" id="PTHR21089:SF1">
    <property type="entry name" value="BIFUNCTIONAL 3-DEHYDROQUINATE DEHYDRATASE_SHIKIMATE DEHYDROGENASE, CHLOROPLASTIC"/>
    <property type="match status" value="1"/>
</dbReference>
<reference evidence="11 12" key="1">
    <citation type="submission" date="2024-05" db="EMBL/GenBank/DDBJ databases">
        <title>Three bacterial strains, DH-69, EH-24, and ECK-19 isolated from coastal sediments.</title>
        <authorList>
            <person name="Ye Y.-Q."/>
            <person name="Du Z.-J."/>
        </authorList>
    </citation>
    <scope>NUCLEOTIDE SEQUENCE [LARGE SCALE GENOMIC DNA]</scope>
    <source>
        <strain evidence="11 12">ECK-19</strain>
    </source>
</reference>
<feature type="binding site" evidence="8">
    <location>
        <position position="217"/>
    </location>
    <ligand>
        <name>NADP(+)</name>
        <dbReference type="ChEBI" id="CHEBI:58349"/>
    </ligand>
</feature>
<dbReference type="EC" id="1.1.1.25" evidence="2 8"/>
<organism evidence="11 12">
    <name type="scientific">Hyphococcus lacteus</name>
    <dbReference type="NCBI Taxonomy" id="3143536"/>
    <lineage>
        <taxon>Bacteria</taxon>
        <taxon>Pseudomonadati</taxon>
        <taxon>Pseudomonadota</taxon>
        <taxon>Alphaproteobacteria</taxon>
        <taxon>Parvularculales</taxon>
        <taxon>Parvularculaceae</taxon>
        <taxon>Hyphococcus</taxon>
    </lineage>
</organism>
<evidence type="ECO:0000256" key="6">
    <source>
        <dbReference type="ARBA" id="ARBA00023141"/>
    </source>
</evidence>
<dbReference type="HAMAP" id="MF_00222">
    <property type="entry name" value="Shikimate_DH_AroE"/>
    <property type="match status" value="1"/>
</dbReference>
<protein>
    <recommendedName>
        <fullName evidence="2 8">Shikimate dehydrogenase (NADP(+))</fullName>
        <shortName evidence="8">SDH</shortName>
        <ecNumber evidence="2 8">1.1.1.25</ecNumber>
    </recommendedName>
</protein>
<dbReference type="NCBIfam" id="NF001312">
    <property type="entry name" value="PRK00258.1-4"/>
    <property type="match status" value="1"/>
</dbReference>
<evidence type="ECO:0000256" key="4">
    <source>
        <dbReference type="ARBA" id="ARBA00022857"/>
    </source>
</evidence>
<feature type="binding site" evidence="8">
    <location>
        <position position="245"/>
    </location>
    <ligand>
        <name>shikimate</name>
        <dbReference type="ChEBI" id="CHEBI:36208"/>
    </ligand>
</feature>
<dbReference type="Gene3D" id="3.40.50.720">
    <property type="entry name" value="NAD(P)-binding Rossmann-like Domain"/>
    <property type="match status" value="1"/>
</dbReference>
<dbReference type="InterPro" id="IPR011342">
    <property type="entry name" value="Shikimate_DH"/>
</dbReference>
<feature type="domain" description="Shikimate dehydrogenase substrate binding N-terminal" evidence="10">
    <location>
        <begin position="10"/>
        <end position="93"/>
    </location>
</feature>
<dbReference type="RefSeq" id="WP_369312654.1">
    <property type="nucleotide sequence ID" value="NZ_JBEHZE010000001.1"/>
</dbReference>
<keyword evidence="12" id="KW-1185">Reference proteome</keyword>
<feature type="binding site" evidence="8">
    <location>
        <position position="83"/>
    </location>
    <ligand>
        <name>NADP(+)</name>
        <dbReference type="ChEBI" id="CHEBI:58349"/>
    </ligand>
</feature>
<proteinExistence type="inferred from homology"/>
<dbReference type="EMBL" id="JBEHZE010000001">
    <property type="protein sequence ID" value="MEX6632726.1"/>
    <property type="molecule type" value="Genomic_DNA"/>
</dbReference>
<sequence length="278" mass="29969">MSNPPILAGVVGWPVTYSLSPVIHSTWAHRAGINGYYVPVAVPPSEDEFRQIINGLRRVRFAGVNVTKPHKENALRLADEASEIAKKAGAANMLTFQKDHIYADNSDVVGFANAVKEQSTNPGIHGLVLGAGGAARGIILALQSLGLKKITITNRTREKAEALADEFSLDVVDWDRRSNNLDTADILVNTTSLGMTGQPSLEIDLNTLKPKSIVADIVYSPLETPLLKAASSQHTIDGLSMLMHQAVPGFKQWFGGTGIVDAALKQTLLTEIKRRETA</sequence>
<dbReference type="SUPFAM" id="SSF51735">
    <property type="entry name" value="NAD(P)-binding Rossmann-fold domains"/>
    <property type="match status" value="1"/>
</dbReference>
<feature type="binding site" evidence="8">
    <location>
        <position position="219"/>
    </location>
    <ligand>
        <name>shikimate</name>
        <dbReference type="ChEBI" id="CHEBI:36208"/>
    </ligand>
</feature>
<keyword evidence="5 8" id="KW-0560">Oxidoreductase</keyword>
<comment type="pathway">
    <text evidence="1 8">Metabolic intermediate biosynthesis; chorismate biosynthesis; chorismate from D-erythrose 4-phosphate and phosphoenolpyruvate: step 4/7.</text>
</comment>
<dbReference type="InterPro" id="IPR013708">
    <property type="entry name" value="Shikimate_DH-bd_N"/>
</dbReference>
<dbReference type="InterPro" id="IPR036291">
    <property type="entry name" value="NAD(P)-bd_dom_sf"/>
</dbReference>
<evidence type="ECO:0000256" key="2">
    <source>
        <dbReference type="ARBA" id="ARBA00012962"/>
    </source>
</evidence>
<dbReference type="Proteomes" id="UP001560685">
    <property type="component" value="Unassembled WGS sequence"/>
</dbReference>
<name>A0ABV3Z1R6_9PROT</name>
<comment type="subunit">
    <text evidence="8">Homodimer.</text>
</comment>
<keyword evidence="3 8" id="KW-0028">Amino-acid biosynthesis</keyword>
<evidence type="ECO:0000256" key="8">
    <source>
        <dbReference type="HAMAP-Rule" id="MF_00222"/>
    </source>
</evidence>
<feature type="binding site" evidence="8">
    <location>
        <position position="67"/>
    </location>
    <ligand>
        <name>shikimate</name>
        <dbReference type="ChEBI" id="CHEBI:36208"/>
    </ligand>
</feature>
<feature type="binding site" evidence="8">
    <location>
        <position position="238"/>
    </location>
    <ligand>
        <name>NADP(+)</name>
        <dbReference type="ChEBI" id="CHEBI:58349"/>
    </ligand>
</feature>
<dbReference type="SUPFAM" id="SSF53223">
    <property type="entry name" value="Aminoacid dehydrogenase-like, N-terminal domain"/>
    <property type="match status" value="1"/>
</dbReference>
<evidence type="ECO:0000259" key="9">
    <source>
        <dbReference type="Pfam" id="PF01488"/>
    </source>
</evidence>
<comment type="caution">
    <text evidence="11">The sequence shown here is derived from an EMBL/GenBank/DDBJ whole genome shotgun (WGS) entry which is preliminary data.</text>
</comment>
<dbReference type="Pfam" id="PF08501">
    <property type="entry name" value="Shikimate_dh_N"/>
    <property type="match status" value="1"/>
</dbReference>
<feature type="binding site" evidence="8">
    <location>
        <position position="107"/>
    </location>
    <ligand>
        <name>shikimate</name>
        <dbReference type="ChEBI" id="CHEBI:36208"/>
    </ligand>
</feature>
<keyword evidence="6 8" id="KW-0057">Aromatic amino acid biosynthesis</keyword>
<keyword evidence="4 8" id="KW-0521">NADP</keyword>
<dbReference type="InterPro" id="IPR046346">
    <property type="entry name" value="Aminoacid_DH-like_N_sf"/>
</dbReference>
<feature type="binding site" evidence="8">
    <location>
        <begin position="154"/>
        <end position="159"/>
    </location>
    <ligand>
        <name>NADP(+)</name>
        <dbReference type="ChEBI" id="CHEBI:58349"/>
    </ligand>
</feature>
<dbReference type="Gene3D" id="3.40.50.10860">
    <property type="entry name" value="Leucine Dehydrogenase, chain A, domain 1"/>
    <property type="match status" value="1"/>
</dbReference>
<evidence type="ECO:0000259" key="10">
    <source>
        <dbReference type="Pfam" id="PF08501"/>
    </source>
</evidence>
<dbReference type="GO" id="GO:0004764">
    <property type="term" value="F:shikimate 3-dehydrogenase (NADP+) activity"/>
    <property type="evidence" value="ECO:0007669"/>
    <property type="project" value="UniProtKB-EC"/>
</dbReference>
<evidence type="ECO:0000313" key="11">
    <source>
        <dbReference type="EMBL" id="MEX6632726.1"/>
    </source>
</evidence>
<comment type="function">
    <text evidence="8">Involved in the biosynthesis of the chorismate, which leads to the biosynthesis of aromatic amino acids. Catalyzes the reversible NADPH linked reduction of 3-dehydroshikimate (DHSA) to yield shikimate (SA).</text>
</comment>
<evidence type="ECO:0000256" key="1">
    <source>
        <dbReference type="ARBA" id="ARBA00004871"/>
    </source>
</evidence>
<evidence type="ECO:0000256" key="3">
    <source>
        <dbReference type="ARBA" id="ARBA00022605"/>
    </source>
</evidence>
<dbReference type="Pfam" id="PF01488">
    <property type="entry name" value="Shikimate_DH"/>
    <property type="match status" value="1"/>
</dbReference>
<comment type="similarity">
    <text evidence="8">Belongs to the shikimate dehydrogenase family.</text>
</comment>
<evidence type="ECO:0000256" key="5">
    <source>
        <dbReference type="ARBA" id="ARBA00023002"/>
    </source>
</evidence>
<dbReference type="InterPro" id="IPR006151">
    <property type="entry name" value="Shikm_DH/Glu-tRNA_Rdtase"/>
</dbReference>
<dbReference type="PANTHER" id="PTHR21089">
    <property type="entry name" value="SHIKIMATE DEHYDROGENASE"/>
    <property type="match status" value="1"/>
</dbReference>
<evidence type="ECO:0000313" key="12">
    <source>
        <dbReference type="Proteomes" id="UP001560685"/>
    </source>
</evidence>